<accession>M6FG37</accession>
<comment type="caution">
    <text evidence="1">The sequence shown here is derived from an EMBL/GenBank/DDBJ whole genome shotgun (WGS) entry which is preliminary data.</text>
</comment>
<protein>
    <submittedName>
        <fullName evidence="1">Uncharacterized protein</fullName>
    </submittedName>
</protein>
<name>M6FG37_9LEPT</name>
<dbReference type="EMBL" id="AFJM02000054">
    <property type="protein sequence ID" value="EMM71390.1"/>
    <property type="molecule type" value="Genomic_DNA"/>
</dbReference>
<organism evidence="1 2">
    <name type="scientific">Leptospira weilii str. 2006001855</name>
    <dbReference type="NCBI Taxonomy" id="996804"/>
    <lineage>
        <taxon>Bacteria</taxon>
        <taxon>Pseudomonadati</taxon>
        <taxon>Spirochaetota</taxon>
        <taxon>Spirochaetia</taxon>
        <taxon>Leptospirales</taxon>
        <taxon>Leptospiraceae</taxon>
        <taxon>Leptospira</taxon>
    </lineage>
</organism>
<dbReference type="AlphaFoldDB" id="M6FG37"/>
<dbReference type="Proteomes" id="UP000012101">
    <property type="component" value="Unassembled WGS sequence"/>
</dbReference>
<evidence type="ECO:0000313" key="2">
    <source>
        <dbReference type="Proteomes" id="UP000012101"/>
    </source>
</evidence>
<reference evidence="1 2" key="1">
    <citation type="submission" date="2013-01" db="EMBL/GenBank/DDBJ databases">
        <authorList>
            <person name="Harkins D.M."/>
            <person name="Durkin A.S."/>
            <person name="Brinkac L.M."/>
            <person name="Haft D.H."/>
            <person name="Selengut J.D."/>
            <person name="Sanka R."/>
            <person name="DePew J."/>
            <person name="Purushe J."/>
            <person name="Hospenthal D.R."/>
            <person name="Murray C.K."/>
            <person name="Pimentel G."/>
            <person name="Wasfy M."/>
            <person name="Vinetz J.M."/>
            <person name="Sutton G.G."/>
            <person name="Nierman W.C."/>
            <person name="Fouts D.E."/>
        </authorList>
    </citation>
    <scope>NUCLEOTIDE SEQUENCE [LARGE SCALE GENOMIC DNA]</scope>
    <source>
        <strain evidence="1 2">2006001855</strain>
    </source>
</reference>
<evidence type="ECO:0000313" key="1">
    <source>
        <dbReference type="EMBL" id="EMM71390.1"/>
    </source>
</evidence>
<gene>
    <name evidence="1" type="ORF">LEP1GSC038_4120</name>
</gene>
<sequence>MDPKINLSELRQILRETIGPAERPISQPFGKRDLSLGALRLIFGRREDSRDFSILENHTFCK</sequence>
<proteinExistence type="predicted"/>